<dbReference type="Proteomes" id="UP001172083">
    <property type="component" value="Unassembled WGS sequence"/>
</dbReference>
<sequence>MTCKHLSKLEQELIHKAIKITYRGQAWGDNCREWVYFECIFVDLEQTMKRLELNQEKLEIHSHYGTHDGQEHGLVCKSCKDAIMGIHPASMEQGKFLKYV</sequence>
<reference evidence="1" key="1">
    <citation type="submission" date="2023-06" db="EMBL/GenBank/DDBJ databases">
        <title>Genomic of Agaribacillus aureum.</title>
        <authorList>
            <person name="Wang G."/>
        </authorList>
    </citation>
    <scope>NUCLEOTIDE SEQUENCE</scope>
    <source>
        <strain evidence="1">BMA12</strain>
    </source>
</reference>
<dbReference type="EMBL" id="JAUJEB010000001">
    <property type="protein sequence ID" value="MDN5211886.1"/>
    <property type="molecule type" value="Genomic_DNA"/>
</dbReference>
<comment type="caution">
    <text evidence="1">The sequence shown here is derived from an EMBL/GenBank/DDBJ whole genome shotgun (WGS) entry which is preliminary data.</text>
</comment>
<evidence type="ECO:0000313" key="2">
    <source>
        <dbReference type="Proteomes" id="UP001172083"/>
    </source>
</evidence>
<gene>
    <name evidence="1" type="ORF">QQ020_07480</name>
</gene>
<evidence type="ECO:0000313" key="1">
    <source>
        <dbReference type="EMBL" id="MDN5211886.1"/>
    </source>
</evidence>
<protein>
    <submittedName>
        <fullName evidence="1">Uncharacterized protein</fullName>
    </submittedName>
</protein>
<organism evidence="1 2">
    <name type="scientific">Agaribacillus aureus</name>
    <dbReference type="NCBI Taxonomy" id="3051825"/>
    <lineage>
        <taxon>Bacteria</taxon>
        <taxon>Pseudomonadati</taxon>
        <taxon>Bacteroidota</taxon>
        <taxon>Cytophagia</taxon>
        <taxon>Cytophagales</taxon>
        <taxon>Splendidivirgaceae</taxon>
        <taxon>Agaribacillus</taxon>
    </lineage>
</organism>
<accession>A0ABT8L4D1</accession>
<proteinExistence type="predicted"/>
<name>A0ABT8L4D1_9BACT</name>
<dbReference type="RefSeq" id="WP_346757213.1">
    <property type="nucleotide sequence ID" value="NZ_JAUJEB010000001.1"/>
</dbReference>
<keyword evidence="2" id="KW-1185">Reference proteome</keyword>